<dbReference type="HAMAP" id="MF_00041">
    <property type="entry name" value="Cys_tRNA_synth"/>
    <property type="match status" value="1"/>
</dbReference>
<dbReference type="SUPFAM" id="SSF52374">
    <property type="entry name" value="Nucleotidylyl transferase"/>
    <property type="match status" value="1"/>
</dbReference>
<evidence type="ECO:0000256" key="3">
    <source>
        <dbReference type="ARBA" id="ARBA00022723"/>
    </source>
</evidence>
<dbReference type="SUPFAM" id="SSF47323">
    <property type="entry name" value="Anticodon-binding domain of a subclass of class I aminoacyl-tRNA synthetases"/>
    <property type="match status" value="1"/>
</dbReference>
<evidence type="ECO:0000256" key="1">
    <source>
        <dbReference type="ARBA" id="ARBA00011245"/>
    </source>
</evidence>
<comment type="subcellular location">
    <subcellularLocation>
        <location evidence="9">Cytoplasm</location>
    </subcellularLocation>
</comment>
<comment type="subunit">
    <text evidence="1 9">Monomer.</text>
</comment>
<feature type="coiled-coil region" evidence="10">
    <location>
        <begin position="422"/>
        <end position="449"/>
    </location>
</feature>
<evidence type="ECO:0000313" key="13">
    <source>
        <dbReference type="Proteomes" id="UP000176504"/>
    </source>
</evidence>
<dbReference type="PRINTS" id="PR00983">
    <property type="entry name" value="TRNASYNTHCYS"/>
</dbReference>
<name>A0A1F4VE01_UNCKA</name>
<protein>
    <recommendedName>
        <fullName evidence="9">Cysteine--tRNA ligase</fullName>
        <ecNumber evidence="9">6.1.1.16</ecNumber>
    </recommendedName>
    <alternativeName>
        <fullName evidence="9">Cysteinyl-tRNA synthetase</fullName>
        <shortName evidence="9">CysRS</shortName>
    </alternativeName>
</protein>
<dbReference type="AlphaFoldDB" id="A0A1F4VE01"/>
<feature type="binding site" evidence="9">
    <location>
        <position position="254"/>
    </location>
    <ligand>
        <name>Zn(2+)</name>
        <dbReference type="ChEBI" id="CHEBI:29105"/>
    </ligand>
</feature>
<dbReference type="Pfam" id="PF01406">
    <property type="entry name" value="tRNA-synt_1e"/>
    <property type="match status" value="1"/>
</dbReference>
<dbReference type="GO" id="GO:0005829">
    <property type="term" value="C:cytosol"/>
    <property type="evidence" value="ECO:0007669"/>
    <property type="project" value="TreeGrafter"/>
</dbReference>
<dbReference type="EMBL" id="MEVI01000002">
    <property type="protein sequence ID" value="OGC55482.1"/>
    <property type="molecule type" value="Genomic_DNA"/>
</dbReference>
<reference evidence="12 13" key="1">
    <citation type="journal article" date="2016" name="Nat. Commun.">
        <title>Thousands of microbial genomes shed light on interconnected biogeochemical processes in an aquifer system.</title>
        <authorList>
            <person name="Anantharaman K."/>
            <person name="Brown C.T."/>
            <person name="Hug L.A."/>
            <person name="Sharon I."/>
            <person name="Castelle C.J."/>
            <person name="Probst A.J."/>
            <person name="Thomas B.C."/>
            <person name="Singh A."/>
            <person name="Wilkins M.J."/>
            <person name="Karaoz U."/>
            <person name="Brodie E.L."/>
            <person name="Williams K.H."/>
            <person name="Hubbard S.S."/>
            <person name="Banfield J.F."/>
        </authorList>
    </citation>
    <scope>NUCLEOTIDE SEQUENCE [LARGE SCALE GENOMIC DNA]</scope>
</reference>
<dbReference type="Gene3D" id="3.40.50.620">
    <property type="entry name" value="HUPs"/>
    <property type="match status" value="1"/>
</dbReference>
<feature type="short sequence motif" description="'KMSKS' region" evidence="9">
    <location>
        <begin position="282"/>
        <end position="286"/>
    </location>
</feature>
<keyword evidence="9" id="KW-0963">Cytoplasm</keyword>
<gene>
    <name evidence="9" type="primary">cysS</name>
    <name evidence="12" type="ORF">A3A78_00810</name>
</gene>
<sequence>MVFSIYNSLSRKVEGFKPLDPPNATLYTCGPTVYDYTHIGHLRKYTGDDLLKRALIYNGYKVKHVQNVTDVGHLASDADEGEDKLEKGAKREGKSVWDVARFYEKDFNDSVGKMNILPPDIICRATENIDAQVDLIKALFQKSFAYETSSAVYFDVGKFKDYGRLSGQDLSEKKVGVRDDVIIDSEKKNPYDFALWVKRVGVHKDHAMHWESPWGDGFPGWHIECSAMSMKYLGDTIDIHTGGVDHIPVHHENEIAQSEGATGKPFVRYWVHHEFLLVDGGKMSKSLNNFYRLKDVKDRGFHPLQLRYLFLNTHYRQKLNFTWDALRGAENSLSHLYELAAAKKAIPENYPEDLRIVNNFNVALLSAVNDDLNIPKALGVFWEMAKHPNVPYVSLIQADKIFGLGFDDFSEVNLRREVPLEILDLAKKRDELRENKEFDEADKIRAEIERKGFVVEDTPSGTQIK</sequence>
<evidence type="ECO:0000256" key="7">
    <source>
        <dbReference type="ARBA" id="ARBA00022917"/>
    </source>
</evidence>
<dbReference type="CDD" id="cd00672">
    <property type="entry name" value="CysRS_core"/>
    <property type="match status" value="1"/>
</dbReference>
<evidence type="ECO:0000256" key="10">
    <source>
        <dbReference type="SAM" id="Coils"/>
    </source>
</evidence>
<keyword evidence="4 9" id="KW-0547">Nucleotide-binding</keyword>
<keyword evidence="6 9" id="KW-0067">ATP-binding</keyword>
<dbReference type="InterPro" id="IPR024909">
    <property type="entry name" value="Cys-tRNA/MSH_ligase"/>
</dbReference>
<dbReference type="GO" id="GO:0005524">
    <property type="term" value="F:ATP binding"/>
    <property type="evidence" value="ECO:0007669"/>
    <property type="project" value="UniProtKB-UniRule"/>
</dbReference>
<evidence type="ECO:0000256" key="6">
    <source>
        <dbReference type="ARBA" id="ARBA00022840"/>
    </source>
</evidence>
<keyword evidence="10" id="KW-0175">Coiled coil</keyword>
<evidence type="ECO:0000256" key="8">
    <source>
        <dbReference type="ARBA" id="ARBA00023146"/>
    </source>
</evidence>
<feature type="binding site" evidence="9">
    <location>
        <position position="29"/>
    </location>
    <ligand>
        <name>Zn(2+)</name>
        <dbReference type="ChEBI" id="CHEBI:29105"/>
    </ligand>
</feature>
<accession>A0A1F4VE01</accession>
<dbReference type="Proteomes" id="UP000176504">
    <property type="component" value="Unassembled WGS sequence"/>
</dbReference>
<dbReference type="GO" id="GO:0008270">
    <property type="term" value="F:zinc ion binding"/>
    <property type="evidence" value="ECO:0007669"/>
    <property type="project" value="UniProtKB-UniRule"/>
</dbReference>
<dbReference type="PANTHER" id="PTHR10890">
    <property type="entry name" value="CYSTEINYL-TRNA SYNTHETASE"/>
    <property type="match status" value="1"/>
</dbReference>
<evidence type="ECO:0000256" key="4">
    <source>
        <dbReference type="ARBA" id="ARBA00022741"/>
    </source>
</evidence>
<dbReference type="GO" id="GO:0006423">
    <property type="term" value="P:cysteinyl-tRNA aminoacylation"/>
    <property type="evidence" value="ECO:0007669"/>
    <property type="project" value="UniProtKB-UniRule"/>
</dbReference>
<dbReference type="InterPro" id="IPR015803">
    <property type="entry name" value="Cys-tRNA-ligase"/>
</dbReference>
<keyword evidence="7 9" id="KW-0648">Protein biosynthesis</keyword>
<evidence type="ECO:0000313" key="12">
    <source>
        <dbReference type="EMBL" id="OGC55482.1"/>
    </source>
</evidence>
<feature type="domain" description="tRNA synthetases class I catalytic" evidence="11">
    <location>
        <begin position="16"/>
        <end position="329"/>
    </location>
</feature>
<evidence type="ECO:0000256" key="2">
    <source>
        <dbReference type="ARBA" id="ARBA00022598"/>
    </source>
</evidence>
<dbReference type="NCBIfam" id="TIGR00435">
    <property type="entry name" value="cysS"/>
    <property type="match status" value="1"/>
</dbReference>
<dbReference type="InterPro" id="IPR032678">
    <property type="entry name" value="tRNA-synt_1_cat_dom"/>
</dbReference>
<comment type="caution">
    <text evidence="12">The sequence shown here is derived from an EMBL/GenBank/DDBJ whole genome shotgun (WGS) entry which is preliminary data.</text>
</comment>
<dbReference type="EC" id="6.1.1.16" evidence="9"/>
<feature type="binding site" evidence="9">
    <location>
        <position position="225"/>
    </location>
    <ligand>
        <name>Zn(2+)</name>
        <dbReference type="ChEBI" id="CHEBI:29105"/>
    </ligand>
</feature>
<proteinExistence type="inferred from homology"/>
<organism evidence="12 13">
    <name type="scientific">candidate division WWE3 bacterium RIFCSPLOWO2_01_FULL_41_18</name>
    <dbReference type="NCBI Taxonomy" id="1802625"/>
    <lineage>
        <taxon>Bacteria</taxon>
        <taxon>Katanobacteria</taxon>
    </lineage>
</organism>
<dbReference type="Gene3D" id="1.20.120.640">
    <property type="entry name" value="Anticodon-binding domain of a subclass of class I aminoacyl-tRNA synthetases"/>
    <property type="match status" value="1"/>
</dbReference>
<evidence type="ECO:0000256" key="9">
    <source>
        <dbReference type="HAMAP-Rule" id="MF_00041"/>
    </source>
</evidence>
<comment type="cofactor">
    <cofactor evidence="9">
        <name>Zn(2+)</name>
        <dbReference type="ChEBI" id="CHEBI:29105"/>
    </cofactor>
    <text evidence="9">Binds 1 zinc ion per subunit.</text>
</comment>
<comment type="similarity">
    <text evidence="9">Belongs to the class-I aminoacyl-tRNA synthetase family.</text>
</comment>
<keyword evidence="2 9" id="KW-0436">Ligase</keyword>
<dbReference type="InterPro" id="IPR014729">
    <property type="entry name" value="Rossmann-like_a/b/a_fold"/>
</dbReference>
<keyword evidence="5 9" id="KW-0862">Zinc</keyword>
<dbReference type="PANTHER" id="PTHR10890:SF3">
    <property type="entry name" value="CYSTEINE--TRNA LIGASE, CYTOPLASMIC"/>
    <property type="match status" value="1"/>
</dbReference>
<comment type="catalytic activity">
    <reaction evidence="9">
        <text>tRNA(Cys) + L-cysteine + ATP = L-cysteinyl-tRNA(Cys) + AMP + diphosphate</text>
        <dbReference type="Rhea" id="RHEA:17773"/>
        <dbReference type="Rhea" id="RHEA-COMP:9661"/>
        <dbReference type="Rhea" id="RHEA-COMP:9679"/>
        <dbReference type="ChEBI" id="CHEBI:30616"/>
        <dbReference type="ChEBI" id="CHEBI:33019"/>
        <dbReference type="ChEBI" id="CHEBI:35235"/>
        <dbReference type="ChEBI" id="CHEBI:78442"/>
        <dbReference type="ChEBI" id="CHEBI:78517"/>
        <dbReference type="ChEBI" id="CHEBI:456215"/>
        <dbReference type="EC" id="6.1.1.16"/>
    </reaction>
</comment>
<feature type="binding site" evidence="9">
    <location>
        <position position="285"/>
    </location>
    <ligand>
        <name>ATP</name>
        <dbReference type="ChEBI" id="CHEBI:30616"/>
    </ligand>
</feature>
<keyword evidence="3 9" id="KW-0479">Metal-binding</keyword>
<evidence type="ECO:0000259" key="11">
    <source>
        <dbReference type="Pfam" id="PF01406"/>
    </source>
</evidence>
<feature type="short sequence motif" description="'HIGH' region" evidence="9">
    <location>
        <begin position="31"/>
        <end position="41"/>
    </location>
</feature>
<dbReference type="GO" id="GO:0004817">
    <property type="term" value="F:cysteine-tRNA ligase activity"/>
    <property type="evidence" value="ECO:0007669"/>
    <property type="project" value="UniProtKB-UniRule"/>
</dbReference>
<dbReference type="InterPro" id="IPR009080">
    <property type="entry name" value="tRNAsynth_Ia_anticodon-bd"/>
</dbReference>
<keyword evidence="8 9" id="KW-0030">Aminoacyl-tRNA synthetase</keyword>
<evidence type="ECO:0000256" key="5">
    <source>
        <dbReference type="ARBA" id="ARBA00022833"/>
    </source>
</evidence>
<feature type="binding site" evidence="9">
    <location>
        <position position="250"/>
    </location>
    <ligand>
        <name>Zn(2+)</name>
        <dbReference type="ChEBI" id="CHEBI:29105"/>
    </ligand>
</feature>